<dbReference type="PROSITE" id="PS50804">
    <property type="entry name" value="SCAN_BOX"/>
    <property type="match status" value="1"/>
</dbReference>
<dbReference type="InterPro" id="IPR003309">
    <property type="entry name" value="SCAN_dom"/>
</dbReference>
<evidence type="ECO:0000259" key="1">
    <source>
        <dbReference type="PROSITE" id="PS50804"/>
    </source>
</evidence>
<dbReference type="InterPro" id="IPR038269">
    <property type="entry name" value="SCAN_sf"/>
</dbReference>
<dbReference type="Pfam" id="PF02023">
    <property type="entry name" value="SCAN"/>
    <property type="match status" value="1"/>
</dbReference>
<reference evidence="2" key="2">
    <citation type="submission" date="2025-09" db="UniProtKB">
        <authorList>
            <consortium name="Ensembl"/>
        </authorList>
    </citation>
    <scope>IDENTIFICATION</scope>
</reference>
<dbReference type="GeneTree" id="ENSGT01030000234861"/>
<organism evidence="2 3">
    <name type="scientific">Leptobrachium leishanense</name>
    <name type="common">Leishan spiny toad</name>
    <dbReference type="NCBI Taxonomy" id="445787"/>
    <lineage>
        <taxon>Eukaryota</taxon>
        <taxon>Metazoa</taxon>
        <taxon>Chordata</taxon>
        <taxon>Craniata</taxon>
        <taxon>Vertebrata</taxon>
        <taxon>Euteleostomi</taxon>
        <taxon>Amphibia</taxon>
        <taxon>Batrachia</taxon>
        <taxon>Anura</taxon>
        <taxon>Pelobatoidea</taxon>
        <taxon>Megophryidae</taxon>
        <taxon>Leptobrachium</taxon>
    </lineage>
</organism>
<dbReference type="AlphaFoldDB" id="A0A8C5PE79"/>
<feature type="domain" description="SCAN box" evidence="1">
    <location>
        <begin position="18"/>
        <end position="97"/>
    </location>
</feature>
<accession>A0A8C5PE79</accession>
<dbReference type="SUPFAM" id="SSF47353">
    <property type="entry name" value="Retrovirus capsid dimerization domain-like"/>
    <property type="match status" value="1"/>
</dbReference>
<proteinExistence type="predicted"/>
<dbReference type="Gene3D" id="1.10.4020.10">
    <property type="entry name" value="DNA breaking-rejoining enzymes"/>
    <property type="match status" value="1"/>
</dbReference>
<dbReference type="Ensembl" id="ENSLLET00000018462.1">
    <property type="protein sequence ID" value="ENSLLEP00000017769.1"/>
    <property type="gene ID" value="ENSLLEG00000011288.1"/>
</dbReference>
<sequence length="118" mass="14082">QKAYEDLPYRNAQDYIPQRFHKWAYDLEKPTRTQMYELLRFVHKWLQPETNSPTKIVEMLVMDRFLRNLPAGLRQWVSLGDPTDPEEMMCLVERYGRPRYRKPALSRLAGIRGAWAAV</sequence>
<evidence type="ECO:0000313" key="2">
    <source>
        <dbReference type="Ensembl" id="ENSLLEP00000017769.1"/>
    </source>
</evidence>
<evidence type="ECO:0000313" key="3">
    <source>
        <dbReference type="Proteomes" id="UP000694569"/>
    </source>
</evidence>
<dbReference type="Proteomes" id="UP000694569">
    <property type="component" value="Unplaced"/>
</dbReference>
<dbReference type="SMART" id="SM00431">
    <property type="entry name" value="SCAN"/>
    <property type="match status" value="1"/>
</dbReference>
<name>A0A8C5PE79_9ANUR</name>
<protein>
    <recommendedName>
        <fullName evidence="1">SCAN box domain-containing protein</fullName>
    </recommendedName>
</protein>
<keyword evidence="3" id="KW-1185">Reference proteome</keyword>
<reference evidence="2" key="1">
    <citation type="submission" date="2025-08" db="UniProtKB">
        <authorList>
            <consortium name="Ensembl"/>
        </authorList>
    </citation>
    <scope>IDENTIFICATION</scope>
</reference>
<dbReference type="OrthoDB" id="8917677at2759"/>